<gene>
    <name evidence="4" type="ORF">DFR61_1231</name>
    <name evidence="3" type="ORF">NCTC10597_01653</name>
</gene>
<reference evidence="3 5" key="1">
    <citation type="submission" date="2018-06" db="EMBL/GenBank/DDBJ databases">
        <authorList>
            <consortium name="Pathogen Informatics"/>
            <person name="Doyle S."/>
        </authorList>
    </citation>
    <scope>NUCLEOTIDE SEQUENCE [LARGE SCALE GENOMIC DNA]</scope>
    <source>
        <strain evidence="3 5">NCTC10597</strain>
    </source>
</reference>
<sequence length="517" mass="57987">MKMKKLGVWFLSLMVALSIILPFAQFEAEAKAFDPNAEYKDINLRFWNDEKPNQRFYINAASRYILETVKKPEMGSTFGEWSVMDLLRGMYTGADYINYIPENYFTDYKSRIDTYVKDIDGNLDRNKSTEWSRLTLSMTSLGFPITDIAGYDFVDRLAQSHKFSYRQGINGPIWEIIALNTGGYEFPETPSKFVEGDINTVGKMIDYIMKLEITDKTNKKGGWALFGKVPDPDITGMALQSLAPYYVDASKYPKKDINTSYEDFKKAVERAIKVLSEIQADGGAYKAFGNINAESTTQVIVALTAMNMDPKAKVINLPTINDQAHFNQKGGVNDGVYTDNMMDALYTFFAERSGSSPEVSGFKHVTSGYDGGGGSGTGVNAMGTDQSLYGLIAYDRYINKEKPLYDMTDQSNGQYKNMKAKKFKVLFDTEGTTSEETYSPYATLNIPASSPTSNAKVITWNTKKDGSGVAYLPNELLVMPEQNITLYAQFENQYFAINYELNGGEFNICSVEFPHLL</sequence>
<name>A0A8B4QB58_9BACL</name>
<evidence type="ECO:0000256" key="1">
    <source>
        <dbReference type="ARBA" id="ARBA00004196"/>
    </source>
</evidence>
<comment type="subcellular location">
    <subcellularLocation>
        <location evidence="1">Cell envelope</location>
    </subcellularLocation>
</comment>
<keyword evidence="2" id="KW-0732">Signal</keyword>
<evidence type="ECO:0000256" key="2">
    <source>
        <dbReference type="SAM" id="SignalP"/>
    </source>
</evidence>
<proteinExistence type="predicted"/>
<dbReference type="Gene3D" id="1.50.10.20">
    <property type="match status" value="1"/>
</dbReference>
<dbReference type="InterPro" id="IPR013378">
    <property type="entry name" value="InlB-like_B-rpt"/>
</dbReference>
<evidence type="ECO:0000313" key="4">
    <source>
        <dbReference type="EMBL" id="TDR36612.1"/>
    </source>
</evidence>
<evidence type="ECO:0000313" key="6">
    <source>
        <dbReference type="Proteomes" id="UP000294641"/>
    </source>
</evidence>
<accession>A0A8B4QB58</accession>
<comment type="caution">
    <text evidence="3">The sequence shown here is derived from an EMBL/GenBank/DDBJ whole genome shotgun (WGS) entry which is preliminary data.</text>
</comment>
<dbReference type="Proteomes" id="UP000294641">
    <property type="component" value="Unassembled WGS sequence"/>
</dbReference>
<dbReference type="InterPro" id="IPR008930">
    <property type="entry name" value="Terpenoid_cyclase/PrenylTrfase"/>
</dbReference>
<dbReference type="Proteomes" id="UP000254330">
    <property type="component" value="Unassembled WGS sequence"/>
</dbReference>
<dbReference type="AlphaFoldDB" id="A0A8B4QB58"/>
<dbReference type="Pfam" id="PF09479">
    <property type="entry name" value="Flg_new"/>
    <property type="match status" value="1"/>
</dbReference>
<evidence type="ECO:0000313" key="5">
    <source>
        <dbReference type="Proteomes" id="UP000254330"/>
    </source>
</evidence>
<organism evidence="3 5">
    <name type="scientific">Kurthia zopfii</name>
    <dbReference type="NCBI Taxonomy" id="1650"/>
    <lineage>
        <taxon>Bacteria</taxon>
        <taxon>Bacillati</taxon>
        <taxon>Bacillota</taxon>
        <taxon>Bacilli</taxon>
        <taxon>Bacillales</taxon>
        <taxon>Caryophanaceae</taxon>
        <taxon>Kurthia</taxon>
    </lineage>
</organism>
<dbReference type="Gene3D" id="2.60.40.4270">
    <property type="entry name" value="Listeria-Bacteroides repeat domain"/>
    <property type="match status" value="1"/>
</dbReference>
<protein>
    <submittedName>
        <fullName evidence="4">List-Bact-rpt repeat protein</fullName>
    </submittedName>
</protein>
<dbReference type="InterPro" id="IPR042229">
    <property type="entry name" value="Listeria/Bacterioides_rpt_sf"/>
</dbReference>
<reference evidence="4 6" key="2">
    <citation type="submission" date="2019-03" db="EMBL/GenBank/DDBJ databases">
        <title>Genomic Encyclopedia of Type Strains, Phase IV (KMG-IV): sequencing the most valuable type-strain genomes for metagenomic binning, comparative biology and taxonomic classification.</title>
        <authorList>
            <person name="Goeker M."/>
        </authorList>
    </citation>
    <scope>NUCLEOTIDE SEQUENCE [LARGE SCALE GENOMIC DNA]</scope>
    <source>
        <strain evidence="4 6">DSM 20580</strain>
    </source>
</reference>
<keyword evidence="6" id="KW-1185">Reference proteome</keyword>
<feature type="chain" id="PRO_5039107178" evidence="2">
    <location>
        <begin position="25"/>
        <end position="517"/>
    </location>
</feature>
<dbReference type="GO" id="GO:0030313">
    <property type="term" value="C:cell envelope"/>
    <property type="evidence" value="ECO:0007669"/>
    <property type="project" value="UniProtKB-SubCell"/>
</dbReference>
<dbReference type="SUPFAM" id="SSF48239">
    <property type="entry name" value="Terpenoid cyclases/Protein prenyltransferases"/>
    <property type="match status" value="1"/>
</dbReference>
<feature type="signal peptide" evidence="2">
    <location>
        <begin position="1"/>
        <end position="24"/>
    </location>
</feature>
<dbReference type="EMBL" id="SNZG01000023">
    <property type="protein sequence ID" value="TDR36612.1"/>
    <property type="molecule type" value="Genomic_DNA"/>
</dbReference>
<dbReference type="OrthoDB" id="411361at2"/>
<evidence type="ECO:0000313" key="3">
    <source>
        <dbReference type="EMBL" id="STX09946.1"/>
    </source>
</evidence>
<dbReference type="EMBL" id="UGNP01000001">
    <property type="protein sequence ID" value="STX09946.1"/>
    <property type="molecule type" value="Genomic_DNA"/>
</dbReference>